<evidence type="ECO:0000259" key="10">
    <source>
        <dbReference type="Pfam" id="PF25917"/>
    </source>
</evidence>
<gene>
    <name evidence="13" type="primary">mdtA</name>
    <name evidence="13" type="ORF">NSPZN2_30259</name>
</gene>
<sequence>MAESVRFATLLKRWLIGLSAACLVAVGAYVLMTRSGEAQPRQAEKRPSPAARNTPVVAATAKTGDLNIYLNGLGSVIPMNTVTVKSRVDGQLMRVLFKEGQLVRSGELLAQIDPRPFEVQLIQAEGQMARDQAQMKNAQLDLERYRDLFKQNFIPKQQLDTQEAMVRQYEGIVRADQGQIDNAKLQLTYSSITAPINGRVGLRLVDPGNIVHANDPNGLLVITQLQPITVVFALAEDHLPAVFQRLKAGTPLVVEAFDREQKRKLATGTLLTVDNQIDPTTGTVRLKAVFANEDGALFPNQFVNARLLLDTKQGAVVVPSAAVQRGPKGTFVYVVNEAEHTVSVRAITVGVTQGEEAAIETGLASGEVVVIDGTEKLREGSKVDLRPAAGAVPAGQEGPAPGGERRPEGNRT</sequence>
<feature type="compositionally biased region" description="Low complexity" evidence="8">
    <location>
        <begin position="387"/>
        <end position="399"/>
    </location>
</feature>
<dbReference type="Pfam" id="PF25967">
    <property type="entry name" value="RND-MFP_C"/>
    <property type="match status" value="1"/>
</dbReference>
<dbReference type="InterPro" id="IPR058626">
    <property type="entry name" value="MdtA-like_b-barrel"/>
</dbReference>
<keyword evidence="6" id="KW-0472">Membrane</keyword>
<dbReference type="RefSeq" id="WP_213042448.1">
    <property type="nucleotide sequence ID" value="NZ_CAJNBJ010000016.1"/>
</dbReference>
<evidence type="ECO:0000259" key="11">
    <source>
        <dbReference type="Pfam" id="PF25944"/>
    </source>
</evidence>
<keyword evidence="7" id="KW-0175">Coiled coil</keyword>
<feature type="compositionally biased region" description="Basic and acidic residues" evidence="8">
    <location>
        <begin position="403"/>
        <end position="412"/>
    </location>
</feature>
<dbReference type="InterPro" id="IPR058624">
    <property type="entry name" value="MdtA-like_HH"/>
</dbReference>
<evidence type="ECO:0000256" key="5">
    <source>
        <dbReference type="ARBA" id="ARBA00022519"/>
    </source>
</evidence>
<reference evidence="13 14" key="1">
    <citation type="submission" date="2021-02" db="EMBL/GenBank/DDBJ databases">
        <authorList>
            <person name="Han P."/>
        </authorList>
    </citation>
    <scope>NUCLEOTIDE SEQUENCE [LARGE SCALE GENOMIC DNA]</scope>
    <source>
        <strain evidence="13">Candidatus Nitrospira sp. ZN2</strain>
    </source>
</reference>
<dbReference type="Pfam" id="PF25917">
    <property type="entry name" value="BSH_RND"/>
    <property type="match status" value="1"/>
</dbReference>
<dbReference type="Pfam" id="PF25944">
    <property type="entry name" value="Beta-barrel_RND"/>
    <property type="match status" value="1"/>
</dbReference>
<dbReference type="Gene3D" id="2.40.30.170">
    <property type="match status" value="1"/>
</dbReference>
<dbReference type="Gene3D" id="2.40.420.20">
    <property type="match status" value="1"/>
</dbReference>
<evidence type="ECO:0000256" key="3">
    <source>
        <dbReference type="ARBA" id="ARBA00022448"/>
    </source>
</evidence>
<feature type="domain" description="Multidrug resistance protein MdtA-like beta-barrel" evidence="11">
    <location>
        <begin position="227"/>
        <end position="310"/>
    </location>
</feature>
<name>A0ABM8RH43_9BACT</name>
<evidence type="ECO:0000313" key="13">
    <source>
        <dbReference type="EMBL" id="CAE6752886.1"/>
    </source>
</evidence>
<evidence type="ECO:0000256" key="7">
    <source>
        <dbReference type="SAM" id="Coils"/>
    </source>
</evidence>
<feature type="coiled-coil region" evidence="7">
    <location>
        <begin position="121"/>
        <end position="148"/>
    </location>
</feature>
<keyword evidence="5" id="KW-0997">Cell inner membrane</keyword>
<dbReference type="NCBIfam" id="NF008589">
    <property type="entry name" value="PRK11556.1"/>
    <property type="match status" value="1"/>
</dbReference>
<feature type="domain" description="Multidrug resistance protein MdtA-like C-terminal permuted SH3" evidence="12">
    <location>
        <begin position="315"/>
        <end position="375"/>
    </location>
</feature>
<keyword evidence="4" id="KW-1003">Cell membrane</keyword>
<comment type="similarity">
    <text evidence="2">Belongs to the membrane fusion protein (MFP) (TC 8.A.1) family.</text>
</comment>
<evidence type="ECO:0000259" key="9">
    <source>
        <dbReference type="Pfam" id="PF25876"/>
    </source>
</evidence>
<dbReference type="InterPro" id="IPR058627">
    <property type="entry name" value="MdtA-like_C"/>
</dbReference>
<keyword evidence="14" id="KW-1185">Reference proteome</keyword>
<dbReference type="PANTHER" id="PTHR30469:SF12">
    <property type="entry name" value="MULTIDRUG RESISTANCE PROTEIN MDTA"/>
    <property type="match status" value="1"/>
</dbReference>
<protein>
    <submittedName>
        <fullName evidence="13">Multidrug efflux pump membrane fusion protein MdtA</fullName>
    </submittedName>
</protein>
<dbReference type="InterPro" id="IPR006143">
    <property type="entry name" value="RND_pump_MFP"/>
</dbReference>
<accession>A0ABM8RH43</accession>
<feature type="domain" description="Multidrug resistance protein MdtA-like barrel-sandwich hybrid" evidence="10">
    <location>
        <begin position="80"/>
        <end position="223"/>
    </location>
</feature>
<evidence type="ECO:0000256" key="8">
    <source>
        <dbReference type="SAM" id="MobiDB-lite"/>
    </source>
</evidence>
<dbReference type="NCBIfam" id="TIGR01730">
    <property type="entry name" value="RND_mfp"/>
    <property type="match status" value="1"/>
</dbReference>
<evidence type="ECO:0000256" key="2">
    <source>
        <dbReference type="ARBA" id="ARBA00009477"/>
    </source>
</evidence>
<dbReference type="Pfam" id="PF25876">
    <property type="entry name" value="HH_MFP_RND"/>
    <property type="match status" value="1"/>
</dbReference>
<dbReference type="PANTHER" id="PTHR30469">
    <property type="entry name" value="MULTIDRUG RESISTANCE PROTEIN MDTA"/>
    <property type="match status" value="1"/>
</dbReference>
<evidence type="ECO:0000256" key="6">
    <source>
        <dbReference type="ARBA" id="ARBA00023136"/>
    </source>
</evidence>
<evidence type="ECO:0000256" key="1">
    <source>
        <dbReference type="ARBA" id="ARBA00004236"/>
    </source>
</evidence>
<proteinExistence type="inferred from homology"/>
<dbReference type="InterPro" id="IPR058625">
    <property type="entry name" value="MdtA-like_BSH"/>
</dbReference>
<evidence type="ECO:0000256" key="4">
    <source>
        <dbReference type="ARBA" id="ARBA00022475"/>
    </source>
</evidence>
<comment type="subcellular location">
    <subcellularLocation>
        <location evidence="1">Cell membrane</location>
    </subcellularLocation>
</comment>
<dbReference type="Proteomes" id="UP000675880">
    <property type="component" value="Unassembled WGS sequence"/>
</dbReference>
<evidence type="ECO:0000313" key="14">
    <source>
        <dbReference type="Proteomes" id="UP000675880"/>
    </source>
</evidence>
<organism evidence="13 14">
    <name type="scientific">Nitrospira defluvii</name>
    <dbReference type="NCBI Taxonomy" id="330214"/>
    <lineage>
        <taxon>Bacteria</taxon>
        <taxon>Pseudomonadati</taxon>
        <taxon>Nitrospirota</taxon>
        <taxon>Nitrospiria</taxon>
        <taxon>Nitrospirales</taxon>
        <taxon>Nitrospiraceae</taxon>
        <taxon>Nitrospira</taxon>
    </lineage>
</organism>
<keyword evidence="3" id="KW-0813">Transport</keyword>
<dbReference type="SUPFAM" id="SSF111369">
    <property type="entry name" value="HlyD-like secretion proteins"/>
    <property type="match status" value="1"/>
</dbReference>
<feature type="region of interest" description="Disordered" evidence="8">
    <location>
        <begin position="381"/>
        <end position="412"/>
    </location>
</feature>
<evidence type="ECO:0000259" key="12">
    <source>
        <dbReference type="Pfam" id="PF25967"/>
    </source>
</evidence>
<dbReference type="EMBL" id="CAJNBJ010000016">
    <property type="protein sequence ID" value="CAE6752886.1"/>
    <property type="molecule type" value="Genomic_DNA"/>
</dbReference>
<dbReference type="Gene3D" id="1.10.287.470">
    <property type="entry name" value="Helix hairpin bin"/>
    <property type="match status" value="1"/>
</dbReference>
<feature type="domain" description="Multidrug resistance protein MdtA-like alpha-helical hairpin" evidence="9">
    <location>
        <begin position="121"/>
        <end position="190"/>
    </location>
</feature>
<comment type="caution">
    <text evidence="13">The sequence shown here is derived from an EMBL/GenBank/DDBJ whole genome shotgun (WGS) entry which is preliminary data.</text>
</comment>
<dbReference type="Gene3D" id="2.40.50.100">
    <property type="match status" value="1"/>
</dbReference>